<keyword evidence="4" id="KW-1185">Reference proteome</keyword>
<name>A0A835XUB8_9CHLO</name>
<dbReference type="SMART" id="SM00198">
    <property type="entry name" value="SCP"/>
    <property type="match status" value="1"/>
</dbReference>
<reference evidence="3" key="1">
    <citation type="journal article" date="2020" name="bioRxiv">
        <title>Comparative genomics of Chlamydomonas.</title>
        <authorList>
            <person name="Craig R.J."/>
            <person name="Hasan A.R."/>
            <person name="Ness R.W."/>
            <person name="Keightley P.D."/>
        </authorList>
    </citation>
    <scope>NUCLEOTIDE SEQUENCE</scope>
    <source>
        <strain evidence="3">CCAP 11/70</strain>
    </source>
</reference>
<protein>
    <recommendedName>
        <fullName evidence="2">ShKT domain-containing protein</fullName>
    </recommendedName>
</protein>
<dbReference type="Pfam" id="PF01549">
    <property type="entry name" value="ShK"/>
    <property type="match status" value="3"/>
</dbReference>
<comment type="caution">
    <text evidence="3">The sequence shown here is derived from an EMBL/GenBank/DDBJ whole genome shotgun (WGS) entry which is preliminary data.</text>
</comment>
<dbReference type="OrthoDB" id="337038at2759"/>
<dbReference type="SMART" id="SM00254">
    <property type="entry name" value="ShKT"/>
    <property type="match status" value="3"/>
</dbReference>
<dbReference type="PANTHER" id="PTHR10334">
    <property type="entry name" value="CYSTEINE-RICH SECRETORY PROTEIN-RELATED"/>
    <property type="match status" value="1"/>
</dbReference>
<dbReference type="InterPro" id="IPR035940">
    <property type="entry name" value="CAP_sf"/>
</dbReference>
<evidence type="ECO:0000256" key="1">
    <source>
        <dbReference type="SAM" id="SignalP"/>
    </source>
</evidence>
<feature type="domain" description="ShKT" evidence="2">
    <location>
        <begin position="89"/>
        <end position="130"/>
    </location>
</feature>
<dbReference type="PROSITE" id="PS51670">
    <property type="entry name" value="SHKT"/>
    <property type="match status" value="3"/>
</dbReference>
<evidence type="ECO:0000313" key="4">
    <source>
        <dbReference type="Proteomes" id="UP000612055"/>
    </source>
</evidence>
<organism evidence="3 4">
    <name type="scientific">Edaphochlamys debaryana</name>
    <dbReference type="NCBI Taxonomy" id="47281"/>
    <lineage>
        <taxon>Eukaryota</taxon>
        <taxon>Viridiplantae</taxon>
        <taxon>Chlorophyta</taxon>
        <taxon>core chlorophytes</taxon>
        <taxon>Chlorophyceae</taxon>
        <taxon>CS clade</taxon>
        <taxon>Chlamydomonadales</taxon>
        <taxon>Chlamydomonadales incertae sedis</taxon>
        <taxon>Edaphochlamys</taxon>
    </lineage>
</organism>
<feature type="chain" id="PRO_5032284791" description="ShKT domain-containing protein" evidence="1">
    <location>
        <begin position="32"/>
        <end position="363"/>
    </location>
</feature>
<dbReference type="EMBL" id="JAEHOE010000054">
    <property type="protein sequence ID" value="KAG2491312.1"/>
    <property type="molecule type" value="Genomic_DNA"/>
</dbReference>
<proteinExistence type="predicted"/>
<accession>A0A835XUB8</accession>
<gene>
    <name evidence="3" type="ORF">HYH03_010318</name>
</gene>
<dbReference type="Gene3D" id="3.40.33.10">
    <property type="entry name" value="CAP"/>
    <property type="match status" value="1"/>
</dbReference>
<keyword evidence="1" id="KW-0732">Signal</keyword>
<dbReference type="InterPro" id="IPR034113">
    <property type="entry name" value="SCP_GAPR1-like"/>
</dbReference>
<dbReference type="PRINTS" id="PR00837">
    <property type="entry name" value="V5TPXLIKE"/>
</dbReference>
<dbReference type="InterPro" id="IPR014044">
    <property type="entry name" value="CAP_dom"/>
</dbReference>
<sequence length="363" mass="37932">MAKQRKASPGLALRAMAAVMLLFACGTAVRAQPETADSEPVPLPTTLPVLIAADPSAGADGAVTSTEPSVNGSRRLLAGEGARRRLASCTDQVNWCAGWKSSGYCGSQYVYNGQSVRDVVCAKTCGGAPCASSPAGGCTDQYSNCASWKSSGYCASQYTYNGKSVRDVVCAKTCGGAPCGSGGCSDKVSYCGGWKSSGYCAAGYTWNGQSVRDALCTKTCGTCGGPTPGNPPSGDSDMLTLHNKYRAKHRAPAMTWSSSLQRSAQAWGENLQSRCAWEHSGTSGVGENLYAHSSTEGTMTQAAEVWYNEIFLFDYNNGGFSGATGHATQMLWVASTQLGCAKVTSSRCQWKTIIVCHYSPAGE</sequence>
<evidence type="ECO:0000259" key="2">
    <source>
        <dbReference type="PROSITE" id="PS51670"/>
    </source>
</evidence>
<dbReference type="Pfam" id="PF00188">
    <property type="entry name" value="CAP"/>
    <property type="match status" value="1"/>
</dbReference>
<feature type="domain" description="ShKT" evidence="2">
    <location>
        <begin position="184"/>
        <end position="223"/>
    </location>
</feature>
<dbReference type="InterPro" id="IPR003582">
    <property type="entry name" value="ShKT_dom"/>
</dbReference>
<evidence type="ECO:0000313" key="3">
    <source>
        <dbReference type="EMBL" id="KAG2491312.1"/>
    </source>
</evidence>
<dbReference type="InterPro" id="IPR001283">
    <property type="entry name" value="CRISP-related"/>
</dbReference>
<dbReference type="Proteomes" id="UP000612055">
    <property type="component" value="Unassembled WGS sequence"/>
</dbReference>
<dbReference type="CDD" id="cd05382">
    <property type="entry name" value="CAP_GAPR1-like"/>
    <property type="match status" value="1"/>
</dbReference>
<dbReference type="AlphaFoldDB" id="A0A835XUB8"/>
<dbReference type="PROSITE" id="PS51257">
    <property type="entry name" value="PROKAR_LIPOPROTEIN"/>
    <property type="match status" value="1"/>
</dbReference>
<dbReference type="SUPFAM" id="SSF55797">
    <property type="entry name" value="PR-1-like"/>
    <property type="match status" value="1"/>
</dbReference>
<feature type="domain" description="ShKT" evidence="2">
    <location>
        <begin position="138"/>
        <end position="179"/>
    </location>
</feature>
<feature type="signal peptide" evidence="1">
    <location>
        <begin position="1"/>
        <end position="31"/>
    </location>
</feature>